<evidence type="ECO:0000313" key="2">
    <source>
        <dbReference type="EMBL" id="MFC4989492.1"/>
    </source>
</evidence>
<dbReference type="EMBL" id="JBHSJG010000049">
    <property type="protein sequence ID" value="MFC4989492.1"/>
    <property type="molecule type" value="Genomic_DNA"/>
</dbReference>
<protein>
    <recommendedName>
        <fullName evidence="4">Small CPxCG-related zinc finger protein</fullName>
    </recommendedName>
</protein>
<evidence type="ECO:0008006" key="4">
    <source>
        <dbReference type="Google" id="ProtNLM"/>
    </source>
</evidence>
<keyword evidence="3" id="KW-1185">Reference proteome</keyword>
<feature type="compositionally biased region" description="Polar residues" evidence="1">
    <location>
        <begin position="106"/>
        <end position="115"/>
    </location>
</feature>
<dbReference type="RefSeq" id="WP_224827728.1">
    <property type="nucleotide sequence ID" value="NZ_JAIVEF010000002.1"/>
</dbReference>
<reference evidence="2 3" key="1">
    <citation type="journal article" date="2019" name="Int. J. Syst. Evol. Microbiol.">
        <title>The Global Catalogue of Microorganisms (GCM) 10K type strain sequencing project: providing services to taxonomists for standard genome sequencing and annotation.</title>
        <authorList>
            <consortium name="The Broad Institute Genomics Platform"/>
            <consortium name="The Broad Institute Genome Sequencing Center for Infectious Disease"/>
            <person name="Wu L."/>
            <person name="Ma J."/>
        </authorList>
    </citation>
    <scope>NUCLEOTIDE SEQUENCE [LARGE SCALE GENOMIC DNA]</scope>
    <source>
        <strain evidence="2 3">CGMCC 1.15824</strain>
    </source>
</reference>
<dbReference type="Proteomes" id="UP001595925">
    <property type="component" value="Unassembled WGS sequence"/>
</dbReference>
<organism evidence="2 3">
    <name type="scientific">Saliphagus infecundisoli</name>
    <dbReference type="NCBI Taxonomy" id="1849069"/>
    <lineage>
        <taxon>Archaea</taxon>
        <taxon>Methanobacteriati</taxon>
        <taxon>Methanobacteriota</taxon>
        <taxon>Stenosarchaea group</taxon>
        <taxon>Halobacteria</taxon>
        <taxon>Halobacteriales</taxon>
        <taxon>Natrialbaceae</taxon>
        <taxon>Saliphagus</taxon>
    </lineage>
</organism>
<sequence>MSDTDDHAMMELDADAWHQDDEGNHYIDCPECGSAATLSNVVNHGRCNAFMDQAESDTELDETEFSCTASLSLELRYTSEPPGESDRETAEDPQEQADDVDIDDQASGTEGAPSN</sequence>
<name>A0ABD5QIR6_9EURY</name>
<accession>A0ABD5QIR6</accession>
<evidence type="ECO:0000313" key="3">
    <source>
        <dbReference type="Proteomes" id="UP001595925"/>
    </source>
</evidence>
<proteinExistence type="predicted"/>
<comment type="caution">
    <text evidence="2">The sequence shown here is derived from an EMBL/GenBank/DDBJ whole genome shotgun (WGS) entry which is preliminary data.</text>
</comment>
<feature type="region of interest" description="Disordered" evidence="1">
    <location>
        <begin position="74"/>
        <end position="115"/>
    </location>
</feature>
<evidence type="ECO:0000256" key="1">
    <source>
        <dbReference type="SAM" id="MobiDB-lite"/>
    </source>
</evidence>
<gene>
    <name evidence="2" type="ORF">ACFPFO_17355</name>
</gene>
<dbReference type="AlphaFoldDB" id="A0ABD5QIR6"/>
<feature type="compositionally biased region" description="Acidic residues" evidence="1">
    <location>
        <begin position="91"/>
        <end position="104"/>
    </location>
</feature>